<dbReference type="CDD" id="cd00063">
    <property type="entry name" value="FN3"/>
    <property type="match status" value="1"/>
</dbReference>
<dbReference type="PROSITE" id="PS51318">
    <property type="entry name" value="TAT"/>
    <property type="match status" value="1"/>
</dbReference>
<dbReference type="AlphaFoldDB" id="A0AAV3SU17"/>
<evidence type="ECO:0000256" key="1">
    <source>
        <dbReference type="SAM" id="MobiDB-lite"/>
    </source>
</evidence>
<dbReference type="InterPro" id="IPR013783">
    <property type="entry name" value="Ig-like_fold"/>
</dbReference>
<dbReference type="Proteomes" id="UP001501425">
    <property type="component" value="Unassembled WGS sequence"/>
</dbReference>
<gene>
    <name evidence="3" type="ORF">GCM10008994_21470</name>
</gene>
<accession>A0AAV3SU17</accession>
<dbReference type="SUPFAM" id="SSF49265">
    <property type="entry name" value="Fibronectin type III"/>
    <property type="match status" value="1"/>
</dbReference>
<proteinExistence type="predicted"/>
<dbReference type="InterPro" id="IPR036116">
    <property type="entry name" value="FN3_sf"/>
</dbReference>
<protein>
    <recommendedName>
        <fullName evidence="2">Fibronectin type-III domain-containing protein</fullName>
    </recommendedName>
</protein>
<feature type="domain" description="Fibronectin type-III" evidence="2">
    <location>
        <begin position="162"/>
        <end position="261"/>
    </location>
</feature>
<dbReference type="PROSITE" id="PS50853">
    <property type="entry name" value="FN3"/>
    <property type="match status" value="1"/>
</dbReference>
<evidence type="ECO:0000313" key="3">
    <source>
        <dbReference type="EMBL" id="GAA0546269.1"/>
    </source>
</evidence>
<dbReference type="InterPro" id="IPR006311">
    <property type="entry name" value="TAT_signal"/>
</dbReference>
<sequence>MSKKETTSERQNSRTRLSRRSVVKSLGAGAAAVALGSGTATASSDGYGDGGYGTGVYGGPTGTLTVATDGARDVGETTATLDGSLTNLGTAASANVAFEYRNTGDATWTATAAQTLSSTGGFSASLSGLGDGDEYEFRAVAVGSDGESTTGSTAAFTTVEHLVSASTDGATSIGETSATIAGSLPDLGNADSAEVSFEYRDAGSSTWEATATQALTATGGFSETVTGLASDTGYEFRAHAVASDGDTATGNSVAFATTVAESDPVIETFDVSEAGSPNPHAEISVDWVVSDADGDLNAVSVRVDDADGTMVRFSETRVGGGSASGSESYKIKKGGGEVYDVTLRVKEDAGSAVSETKSVRGD</sequence>
<feature type="region of interest" description="Disordered" evidence="1">
    <location>
        <begin position="1"/>
        <end position="22"/>
    </location>
</feature>
<dbReference type="InterPro" id="IPR003961">
    <property type="entry name" value="FN3_dom"/>
</dbReference>
<comment type="caution">
    <text evidence="3">The sequence shown here is derived from an EMBL/GenBank/DDBJ whole genome shotgun (WGS) entry which is preliminary data.</text>
</comment>
<evidence type="ECO:0000313" key="4">
    <source>
        <dbReference type="Proteomes" id="UP001501425"/>
    </source>
</evidence>
<organism evidence="3 4">
    <name type="scientific">Halorubrum ejinorense</name>
    <dbReference type="NCBI Taxonomy" id="425309"/>
    <lineage>
        <taxon>Archaea</taxon>
        <taxon>Methanobacteriati</taxon>
        <taxon>Methanobacteriota</taxon>
        <taxon>Stenosarchaea group</taxon>
        <taxon>Halobacteria</taxon>
        <taxon>Halobacteriales</taxon>
        <taxon>Haloferacaceae</taxon>
        <taxon>Halorubrum</taxon>
    </lineage>
</organism>
<reference evidence="3" key="1">
    <citation type="journal article" date="2014" name="Int. J. Syst. Evol. Microbiol.">
        <title>Complete genome sequence of Corynebacterium casei LMG S-19264T (=DSM 44701T), isolated from a smear-ripened cheese.</title>
        <authorList>
            <consortium name="US DOE Joint Genome Institute (JGI-PGF)"/>
            <person name="Walter F."/>
            <person name="Albersmeier A."/>
            <person name="Kalinowski J."/>
            <person name="Ruckert C."/>
        </authorList>
    </citation>
    <scope>NUCLEOTIDE SEQUENCE</scope>
    <source>
        <strain evidence="3">JCM 14265</strain>
    </source>
</reference>
<feature type="compositionally biased region" description="Basic and acidic residues" evidence="1">
    <location>
        <begin position="1"/>
        <end position="12"/>
    </location>
</feature>
<evidence type="ECO:0000259" key="2">
    <source>
        <dbReference type="PROSITE" id="PS50853"/>
    </source>
</evidence>
<dbReference type="EMBL" id="BAAADQ010000012">
    <property type="protein sequence ID" value="GAA0546269.1"/>
    <property type="molecule type" value="Genomic_DNA"/>
</dbReference>
<name>A0AAV3SU17_9EURY</name>
<dbReference type="Gene3D" id="2.60.40.10">
    <property type="entry name" value="Immunoglobulins"/>
    <property type="match status" value="1"/>
</dbReference>
<reference evidence="3" key="2">
    <citation type="submission" date="2023-12" db="EMBL/GenBank/DDBJ databases">
        <authorList>
            <person name="Sun Q."/>
            <person name="Inoue M."/>
        </authorList>
    </citation>
    <scope>NUCLEOTIDE SEQUENCE</scope>
    <source>
        <strain evidence="3">JCM 14265</strain>
    </source>
</reference>